<evidence type="ECO:0000313" key="1">
    <source>
        <dbReference type="EMBL" id="GAA0571912.1"/>
    </source>
</evidence>
<evidence type="ECO:0000313" key="2">
    <source>
        <dbReference type="Proteomes" id="UP001501588"/>
    </source>
</evidence>
<dbReference type="Proteomes" id="UP001501588">
    <property type="component" value="Unassembled WGS sequence"/>
</dbReference>
<dbReference type="EMBL" id="BAAAFZ010000008">
    <property type="protein sequence ID" value="GAA0571912.1"/>
    <property type="molecule type" value="Genomic_DNA"/>
</dbReference>
<comment type="caution">
    <text evidence="1">The sequence shown here is derived from an EMBL/GenBank/DDBJ whole genome shotgun (WGS) entry which is preliminary data.</text>
</comment>
<gene>
    <name evidence="1" type="ORF">GCM10009416_08180</name>
</gene>
<protein>
    <submittedName>
        <fullName evidence="1">Uncharacterized protein</fullName>
    </submittedName>
</protein>
<organism evidence="1 2">
    <name type="scientific">Craurococcus roseus</name>
    <dbReference type="NCBI Taxonomy" id="77585"/>
    <lineage>
        <taxon>Bacteria</taxon>
        <taxon>Pseudomonadati</taxon>
        <taxon>Pseudomonadota</taxon>
        <taxon>Alphaproteobacteria</taxon>
        <taxon>Acetobacterales</taxon>
        <taxon>Acetobacteraceae</taxon>
        <taxon>Craurococcus</taxon>
    </lineage>
</organism>
<proteinExistence type="predicted"/>
<accession>A0ABN1ERI4</accession>
<keyword evidence="2" id="KW-1185">Reference proteome</keyword>
<dbReference type="RefSeq" id="WP_343893880.1">
    <property type="nucleotide sequence ID" value="NZ_BAAAFZ010000008.1"/>
</dbReference>
<sequence>MAVAPTLISAAQSHKEAVAFIEAFARVNIEVIRRGLGTPAAEVARAERGLRPDWDDPHRLLESGIHPEQVDEDVRAGTRHLHIDVAASASGVRATRAFLALTGLSAKLQSTLFPELSSQPPRDRARLSEEVVRLNAWLRWVRGGGFDPTAFITYQRSLTTHGKTQNLTGAIGATGAAIAFLDAIRGLDAAAVVDHAGEMPPARVRSPQEISDWRAANAKATLKALLLRNGRALVFASSKDANIFMPLGGEAPFADAADALARFNEVRNDQEARSQVLHEFAVGEVKTATDLANLHERLGLASRETQTELRTDRFLMMAVLNREILEGGVQRRTMNNRDLTRFSHVFNLHHCWGWDGGRTRHPDHWGHFVSSVRRWCRL</sequence>
<reference evidence="1 2" key="1">
    <citation type="journal article" date="2019" name="Int. J. Syst. Evol. Microbiol.">
        <title>The Global Catalogue of Microorganisms (GCM) 10K type strain sequencing project: providing services to taxonomists for standard genome sequencing and annotation.</title>
        <authorList>
            <consortium name="The Broad Institute Genomics Platform"/>
            <consortium name="The Broad Institute Genome Sequencing Center for Infectious Disease"/>
            <person name="Wu L."/>
            <person name="Ma J."/>
        </authorList>
    </citation>
    <scope>NUCLEOTIDE SEQUENCE [LARGE SCALE GENOMIC DNA]</scope>
    <source>
        <strain evidence="1 2">JCM 9933</strain>
    </source>
</reference>
<name>A0ABN1ERI4_9PROT</name>